<feature type="compositionally biased region" description="Basic residues" evidence="6">
    <location>
        <begin position="279"/>
        <end position="288"/>
    </location>
</feature>
<dbReference type="GO" id="GO:0044773">
    <property type="term" value="P:mitotic DNA damage checkpoint signaling"/>
    <property type="evidence" value="ECO:0007669"/>
    <property type="project" value="TreeGrafter"/>
</dbReference>
<dbReference type="GO" id="GO:0008270">
    <property type="term" value="F:zinc ion binding"/>
    <property type="evidence" value="ECO:0007669"/>
    <property type="project" value="UniProtKB-KW"/>
</dbReference>
<keyword evidence="3" id="KW-0863">Zinc-finger</keyword>
<dbReference type="PANTHER" id="PTHR13278:SF0">
    <property type="entry name" value="ZINC FINGER PROTEIN 830"/>
    <property type="match status" value="1"/>
</dbReference>
<dbReference type="AlphaFoldDB" id="A0A8H7HQ18"/>
<dbReference type="EMBL" id="JACYCD010000054">
    <property type="protein sequence ID" value="KAF8704605.1"/>
    <property type="molecule type" value="Genomic_DNA"/>
</dbReference>
<evidence type="ECO:0000256" key="1">
    <source>
        <dbReference type="ARBA" id="ARBA00004123"/>
    </source>
</evidence>
<evidence type="ECO:0000256" key="4">
    <source>
        <dbReference type="ARBA" id="ARBA00022833"/>
    </source>
</evidence>
<evidence type="ECO:0000256" key="5">
    <source>
        <dbReference type="ARBA" id="ARBA00023242"/>
    </source>
</evidence>
<evidence type="ECO:0000256" key="3">
    <source>
        <dbReference type="ARBA" id="ARBA00022771"/>
    </source>
</evidence>
<reference evidence="7" key="1">
    <citation type="submission" date="2020-09" db="EMBL/GenBank/DDBJ databases">
        <title>Comparative genome analyses of four rice-infecting Rhizoctonia solani isolates reveal extensive enrichment of homogalacturonan modification genes.</title>
        <authorList>
            <person name="Lee D.-Y."/>
            <person name="Jeon J."/>
            <person name="Kim K.-T."/>
            <person name="Cheong K."/>
            <person name="Song H."/>
            <person name="Choi G."/>
            <person name="Ko J."/>
            <person name="Opiyo S.O."/>
            <person name="Zuo S."/>
            <person name="Madhav S."/>
            <person name="Lee Y.-H."/>
            <person name="Wang G.-L."/>
        </authorList>
    </citation>
    <scope>NUCLEOTIDE SEQUENCE</scope>
    <source>
        <strain evidence="7">AG1-IA WGL</strain>
    </source>
</reference>
<dbReference type="OrthoDB" id="77607at2759"/>
<comment type="caution">
    <text evidence="7">The sequence shown here is derived from an EMBL/GenBank/DDBJ whole genome shotgun (WGS) entry which is preliminary data.</text>
</comment>
<dbReference type="GO" id="GO:0005681">
    <property type="term" value="C:spliceosomal complex"/>
    <property type="evidence" value="ECO:0007669"/>
    <property type="project" value="InterPro"/>
</dbReference>
<evidence type="ECO:0000256" key="6">
    <source>
        <dbReference type="SAM" id="MobiDB-lite"/>
    </source>
</evidence>
<protein>
    <recommendedName>
        <fullName evidence="9">Coiled-coil domain-containing protein 16</fullName>
    </recommendedName>
</protein>
<accession>A0A8H7HQ18</accession>
<proteinExistence type="predicted"/>
<comment type="subcellular location">
    <subcellularLocation>
        <location evidence="1">Nucleus</location>
    </subcellularLocation>
</comment>
<dbReference type="GO" id="GO:0033260">
    <property type="term" value="P:nuclear DNA replication"/>
    <property type="evidence" value="ECO:0007669"/>
    <property type="project" value="TreeGrafter"/>
</dbReference>
<gene>
    <name evidence="7" type="ORF">RHS03_06002</name>
</gene>
<evidence type="ECO:0008006" key="9">
    <source>
        <dbReference type="Google" id="ProtNLM"/>
    </source>
</evidence>
<keyword evidence="4" id="KW-0862">Zinc</keyword>
<dbReference type="PANTHER" id="PTHR13278">
    <property type="entry name" value="ZINC FINGER PROTEIN 830"/>
    <property type="match status" value="1"/>
</dbReference>
<keyword evidence="5" id="KW-0539">Nucleus</keyword>
<feature type="region of interest" description="Disordered" evidence="6">
    <location>
        <begin position="58"/>
        <end position="142"/>
    </location>
</feature>
<feature type="compositionally biased region" description="Low complexity" evidence="6">
    <location>
        <begin position="253"/>
        <end position="262"/>
    </location>
</feature>
<dbReference type="GO" id="GO:0003676">
    <property type="term" value="F:nucleic acid binding"/>
    <property type="evidence" value="ECO:0007669"/>
    <property type="project" value="InterPro"/>
</dbReference>
<feature type="compositionally biased region" description="Basic and acidic residues" evidence="6">
    <location>
        <begin position="63"/>
        <end position="79"/>
    </location>
</feature>
<organism evidence="7 8">
    <name type="scientific">Rhizoctonia solani</name>
    <dbReference type="NCBI Taxonomy" id="456999"/>
    <lineage>
        <taxon>Eukaryota</taxon>
        <taxon>Fungi</taxon>
        <taxon>Dikarya</taxon>
        <taxon>Basidiomycota</taxon>
        <taxon>Agaricomycotina</taxon>
        <taxon>Agaricomycetes</taxon>
        <taxon>Cantharellales</taxon>
        <taxon>Ceratobasidiaceae</taxon>
        <taxon>Rhizoctonia</taxon>
    </lineage>
</organism>
<feature type="region of interest" description="Disordered" evidence="6">
    <location>
        <begin position="252"/>
        <end position="288"/>
    </location>
</feature>
<evidence type="ECO:0000313" key="8">
    <source>
        <dbReference type="Proteomes" id="UP000602905"/>
    </source>
</evidence>
<evidence type="ECO:0000256" key="2">
    <source>
        <dbReference type="ARBA" id="ARBA00022723"/>
    </source>
</evidence>
<keyword evidence="2" id="KW-0479">Metal-binding</keyword>
<feature type="region of interest" description="Disordered" evidence="6">
    <location>
        <begin position="180"/>
        <end position="217"/>
    </location>
</feature>
<feature type="non-terminal residue" evidence="7">
    <location>
        <position position="1"/>
    </location>
</feature>
<dbReference type="Proteomes" id="UP000602905">
    <property type="component" value="Unassembled WGS sequence"/>
</dbReference>
<evidence type="ECO:0000313" key="7">
    <source>
        <dbReference type="EMBL" id="KAF8704605.1"/>
    </source>
</evidence>
<dbReference type="InterPro" id="IPR040050">
    <property type="entry name" value="ZNF830-like"/>
</dbReference>
<sequence>MSDARSLLRRAKAAESEKRINHPLALYNASGQLRCAACGTTIKPHAWEGHVISKAHRTQAARLRAEEEKEQARKRKAEENVEMEEAEEGKRPRTAEPEPAPPQPESTGGLPADFFSDPSRAPVLGGDDDDDQDMSSDPIARNSTIDDEFAAFSKAVLQPALKPGAMELYESATVSAEPELVNNIPDGFPAGVTGEAEGENQQVVEETEEEKRRRLQEEERELIMDRLRDEEMAQEEADERVVRLKARLEAVKAGKAQGTTAPAPGPASGVDKKTLLKMLRGKKKPAAS</sequence>
<name>A0A8H7HQ18_9AGAM</name>
<dbReference type="GO" id="GO:0033314">
    <property type="term" value="P:mitotic DNA replication checkpoint signaling"/>
    <property type="evidence" value="ECO:0007669"/>
    <property type="project" value="TreeGrafter"/>
</dbReference>